<evidence type="ECO:0000313" key="3">
    <source>
        <dbReference type="Proteomes" id="UP000095210"/>
    </source>
</evidence>
<evidence type="ECO:0008006" key="4">
    <source>
        <dbReference type="Google" id="ProtNLM"/>
    </source>
</evidence>
<feature type="region of interest" description="Disordered" evidence="1">
    <location>
        <begin position="1"/>
        <end position="81"/>
    </location>
</feature>
<proteinExistence type="predicted"/>
<feature type="compositionally biased region" description="Polar residues" evidence="1">
    <location>
        <begin position="27"/>
        <end position="48"/>
    </location>
</feature>
<evidence type="ECO:0000256" key="1">
    <source>
        <dbReference type="SAM" id="MobiDB-lite"/>
    </source>
</evidence>
<name>A0AAC9HL95_9PSEU</name>
<dbReference type="InterPro" id="IPR018691">
    <property type="entry name" value="DUF2188"/>
</dbReference>
<dbReference type="Proteomes" id="UP000095210">
    <property type="component" value="Chromosome"/>
</dbReference>
<dbReference type="EMBL" id="CP014859">
    <property type="protein sequence ID" value="AOS61158.1"/>
    <property type="molecule type" value="Genomic_DNA"/>
</dbReference>
<dbReference type="RefSeq" id="WP_084642404.1">
    <property type="nucleotide sequence ID" value="NZ_CP014859.1"/>
</dbReference>
<sequence>MRRNEKDRHVVPNSNGGWNVEKPHASRASSHHQTQNQAIGQARQTTARTGGETVIHGADGRIRGKDTSRRGNDPNPPRDRR</sequence>
<accession>A0AAC9HL95</accession>
<keyword evidence="3" id="KW-1185">Reference proteome</keyword>
<feature type="compositionally biased region" description="Basic and acidic residues" evidence="1">
    <location>
        <begin position="1"/>
        <end position="10"/>
    </location>
</feature>
<protein>
    <recommendedName>
        <fullName evidence="4">DUF2188 domain-containing protein</fullName>
    </recommendedName>
</protein>
<feature type="compositionally biased region" description="Basic and acidic residues" evidence="1">
    <location>
        <begin position="58"/>
        <end position="81"/>
    </location>
</feature>
<organism evidence="2 3">
    <name type="scientific">Actinoalloteichus hymeniacidonis</name>
    <dbReference type="NCBI Taxonomy" id="340345"/>
    <lineage>
        <taxon>Bacteria</taxon>
        <taxon>Bacillati</taxon>
        <taxon>Actinomycetota</taxon>
        <taxon>Actinomycetes</taxon>
        <taxon>Pseudonocardiales</taxon>
        <taxon>Pseudonocardiaceae</taxon>
        <taxon>Actinoalloteichus</taxon>
    </lineage>
</organism>
<gene>
    <name evidence="2" type="ORF">TL08_01595</name>
</gene>
<dbReference type="KEGG" id="ahm:TL08_01595"/>
<evidence type="ECO:0000313" key="2">
    <source>
        <dbReference type="EMBL" id="AOS61158.1"/>
    </source>
</evidence>
<reference evidence="3" key="1">
    <citation type="submission" date="2016-03" db="EMBL/GenBank/DDBJ databases">
        <title>Complete genome sequence of the type strain Actinoalloteichus hymeniacidonis DSM 45092.</title>
        <authorList>
            <person name="Schaffert L."/>
            <person name="Albersmeier A."/>
            <person name="Winkler A."/>
            <person name="Kalinowski J."/>
            <person name="Zotchev S."/>
            <person name="Ruckert C."/>
        </authorList>
    </citation>
    <scope>NUCLEOTIDE SEQUENCE [LARGE SCALE GENOMIC DNA]</scope>
    <source>
        <strain evidence="3">HPA177(T) (DSM 45092(T))</strain>
    </source>
</reference>
<dbReference type="Pfam" id="PF09954">
    <property type="entry name" value="DUF2188"/>
    <property type="match status" value="1"/>
</dbReference>
<dbReference type="AlphaFoldDB" id="A0AAC9HL95"/>